<protein>
    <submittedName>
        <fullName evidence="2">Uncharacterized protein</fullName>
    </submittedName>
</protein>
<evidence type="ECO:0000313" key="3">
    <source>
        <dbReference type="Proteomes" id="UP001203004"/>
    </source>
</evidence>
<organism evidence="2 3">
    <name type="scientific">Sporolactobacillus mangiferae</name>
    <dbReference type="NCBI Taxonomy" id="2940498"/>
    <lineage>
        <taxon>Bacteria</taxon>
        <taxon>Bacillati</taxon>
        <taxon>Bacillota</taxon>
        <taxon>Bacilli</taxon>
        <taxon>Bacillales</taxon>
        <taxon>Sporolactobacillaceae</taxon>
        <taxon>Sporolactobacillus</taxon>
    </lineage>
</organism>
<reference evidence="2 3" key="1">
    <citation type="submission" date="2022-05" db="EMBL/GenBank/DDBJ databases">
        <title>Sporolactobacillus sp nov CPB3-1, isolated from tree bark (Mangifera indica L.).</title>
        <authorList>
            <person name="Phuengjayaem S."/>
            <person name="Tanasupawat S."/>
        </authorList>
    </citation>
    <scope>NUCLEOTIDE SEQUENCE [LARGE SCALE GENOMIC DNA]</scope>
    <source>
        <strain evidence="2 3">CPB3-1</strain>
    </source>
</reference>
<feature type="chain" id="PRO_5045208145" evidence="1">
    <location>
        <begin position="26"/>
        <end position="128"/>
    </location>
</feature>
<evidence type="ECO:0000313" key="2">
    <source>
        <dbReference type="EMBL" id="MCL1631820.1"/>
    </source>
</evidence>
<accession>A0ABT0MAD4</accession>
<sequence length="128" mass="14400">MKNRLIIVLLPLLFFSIYFANFASAQNNSSNAGGQFGGGGFYESPIGFGTRGGGGVKYYHGGSMPIKGAKPKSEYRLYKKGKPYQKRLFDKKGRAKVDIDYTDHGFPKYHTNPHIHYWSWNGNKASRK</sequence>
<keyword evidence="1" id="KW-0732">Signal</keyword>
<dbReference type="RefSeq" id="WP_249100549.1">
    <property type="nucleotide sequence ID" value="NZ_JAMAST010000006.1"/>
</dbReference>
<feature type="signal peptide" evidence="1">
    <location>
        <begin position="1"/>
        <end position="25"/>
    </location>
</feature>
<gene>
    <name evidence="2" type="ORF">M3N64_07635</name>
</gene>
<proteinExistence type="predicted"/>
<comment type="caution">
    <text evidence="2">The sequence shown here is derived from an EMBL/GenBank/DDBJ whole genome shotgun (WGS) entry which is preliminary data.</text>
</comment>
<name>A0ABT0MAD4_9BACL</name>
<dbReference type="EMBL" id="JAMAST010000006">
    <property type="protein sequence ID" value="MCL1631820.1"/>
    <property type="molecule type" value="Genomic_DNA"/>
</dbReference>
<keyword evidence="3" id="KW-1185">Reference proteome</keyword>
<dbReference type="Proteomes" id="UP001203004">
    <property type="component" value="Unassembled WGS sequence"/>
</dbReference>
<evidence type="ECO:0000256" key="1">
    <source>
        <dbReference type="SAM" id="SignalP"/>
    </source>
</evidence>